<feature type="transmembrane region" description="Helical" evidence="3">
    <location>
        <begin position="259"/>
        <end position="278"/>
    </location>
</feature>
<feature type="transmembrane region" description="Helical" evidence="3">
    <location>
        <begin position="372"/>
        <end position="394"/>
    </location>
</feature>
<feature type="compositionally biased region" description="Basic and acidic residues" evidence="2">
    <location>
        <begin position="685"/>
        <end position="704"/>
    </location>
</feature>
<evidence type="ECO:0000256" key="1">
    <source>
        <dbReference type="ARBA" id="ARBA00010199"/>
    </source>
</evidence>
<evidence type="ECO:0008006" key="6">
    <source>
        <dbReference type="Google" id="ProtNLM"/>
    </source>
</evidence>
<dbReference type="Proteomes" id="UP001530315">
    <property type="component" value="Unassembled WGS sequence"/>
</dbReference>
<feature type="transmembrane region" description="Helical" evidence="3">
    <location>
        <begin position="310"/>
        <end position="333"/>
    </location>
</feature>
<comment type="similarity">
    <text evidence="1">Belongs to the multi antimicrobial extrusion (MATE) (TC 2.A.66.1) family.</text>
</comment>
<evidence type="ECO:0000313" key="5">
    <source>
        <dbReference type="Proteomes" id="UP001530315"/>
    </source>
</evidence>
<sequence>MQWLDELASRRLTSLHGDDEVSYDDYVKDTTDPGNTLLIIAVFISVCSIVCVPLVAKLGKFIMEIKKKGRNNSGSSGDDCEVRNITEEDSGLKPAQTDAPESRSNLSFVQRWINPGAHSIETLGVRRAKISRGMANEARASMYLHQTEALGDGVEVILGNEENPEINLSPLPDELVKMGEPSDGYTEQSAFPPMRLNYSMCFQKIKLPLFLWKVARYDRETKRILRLAIPFMFSAIAKTASELIIVAIISHTLGTNAMIAYTITYGLVGITFSFMGGWHEAVSSLASMAHGAENHELAGKYVQTACISYVLCEIPMGVIWIATMSKILLLLGFDDSVAMLGQDFVWVRVLINIMTGVDQCIIDFLAAVEYEVFANIINIVFAFAKAGCVALAAYQFDASLVVLGLVVLIVCCLIFFLIVVIPLKMGWMQKYETGLYGSCAWTDMSVMKDVFRVALPLAFGSLLAYTEWEILLIFATKLGPAEAGTWAVMGFIWDFFESTTEAIGDSSEVRVAYQLGKGRPAMAELAGYKSMLLGAIVSILMSTLLLSLTDVLPSVLTTDATIQDMLVELFPLVALGNVTMSMGMVCWAVIGAQGRYHLSTSIAITCSFLVTIPIGVVVTIWMRIDLQGLAFAVVTGYSVTAMLLSACIAMSDWEMLSKKIQEQVSADDLSDSSDDDSSYSSSCSHSEENHNLNHHDDDDGHHVEVPPLTSSTSTEKKPPPPPPIIIPQSTPERARLPYSKIGQRPSAHDGGVLFPFLSQKQAKPSSPDSPDIIGSACNVSPSRNPSSRFDEENSPRLVKGRRKRFV</sequence>
<keyword evidence="5" id="KW-1185">Reference proteome</keyword>
<name>A0ABD3PE99_9STRA</name>
<keyword evidence="3" id="KW-0472">Membrane</keyword>
<gene>
    <name evidence="4" type="ORF">ACHAW5_007642</name>
</gene>
<dbReference type="EMBL" id="JALLAZ020000878">
    <property type="protein sequence ID" value="KAL3785641.1"/>
    <property type="molecule type" value="Genomic_DNA"/>
</dbReference>
<evidence type="ECO:0000256" key="2">
    <source>
        <dbReference type="SAM" id="MobiDB-lite"/>
    </source>
</evidence>
<dbReference type="AlphaFoldDB" id="A0ABD3PE99"/>
<feature type="transmembrane region" description="Helical" evidence="3">
    <location>
        <begin position="400"/>
        <end position="421"/>
    </location>
</feature>
<reference evidence="4 5" key="1">
    <citation type="submission" date="2024-10" db="EMBL/GenBank/DDBJ databases">
        <title>Updated reference genomes for cyclostephanoid diatoms.</title>
        <authorList>
            <person name="Roberts W.R."/>
            <person name="Alverson A.J."/>
        </authorList>
    </citation>
    <scope>NUCLEOTIDE SEQUENCE [LARGE SCALE GENOMIC DNA]</scope>
    <source>
        <strain evidence="4 5">AJA276-08</strain>
    </source>
</reference>
<feature type="transmembrane region" description="Helical" evidence="3">
    <location>
        <begin position="227"/>
        <end position="253"/>
    </location>
</feature>
<protein>
    <recommendedName>
        <fullName evidence="6">Multidrug and toxic compound extrusion protein</fullName>
    </recommendedName>
</protein>
<proteinExistence type="inferred from homology"/>
<dbReference type="PANTHER" id="PTHR11206">
    <property type="entry name" value="MULTIDRUG RESISTANCE PROTEIN"/>
    <property type="match status" value="1"/>
</dbReference>
<feature type="compositionally biased region" description="Acidic residues" evidence="2">
    <location>
        <begin position="668"/>
        <end position="677"/>
    </location>
</feature>
<evidence type="ECO:0000256" key="3">
    <source>
        <dbReference type="SAM" id="Phobius"/>
    </source>
</evidence>
<dbReference type="Pfam" id="PF01554">
    <property type="entry name" value="MatE"/>
    <property type="match status" value="2"/>
</dbReference>
<feature type="transmembrane region" description="Helical" evidence="3">
    <location>
        <begin position="569"/>
        <end position="590"/>
    </location>
</feature>
<keyword evidence="3" id="KW-1133">Transmembrane helix</keyword>
<feature type="transmembrane region" description="Helical" evidence="3">
    <location>
        <begin position="628"/>
        <end position="650"/>
    </location>
</feature>
<keyword evidence="3" id="KW-0812">Transmembrane</keyword>
<feature type="transmembrane region" description="Helical" evidence="3">
    <location>
        <begin position="37"/>
        <end position="58"/>
    </location>
</feature>
<feature type="transmembrane region" description="Helical" evidence="3">
    <location>
        <begin position="602"/>
        <end position="622"/>
    </location>
</feature>
<feature type="region of interest" description="Disordered" evidence="2">
    <location>
        <begin position="666"/>
        <end position="806"/>
    </location>
</feature>
<evidence type="ECO:0000313" key="4">
    <source>
        <dbReference type="EMBL" id="KAL3785641.1"/>
    </source>
</evidence>
<feature type="compositionally biased region" description="Low complexity" evidence="2">
    <location>
        <begin position="764"/>
        <end position="773"/>
    </location>
</feature>
<accession>A0ABD3PE99</accession>
<comment type="caution">
    <text evidence="4">The sequence shown here is derived from an EMBL/GenBank/DDBJ whole genome shotgun (WGS) entry which is preliminary data.</text>
</comment>
<dbReference type="InterPro" id="IPR002528">
    <property type="entry name" value="MATE_fam"/>
</dbReference>
<feature type="transmembrane region" description="Helical" evidence="3">
    <location>
        <begin position="531"/>
        <end position="549"/>
    </location>
</feature>
<organism evidence="4 5">
    <name type="scientific">Stephanodiscus triporus</name>
    <dbReference type="NCBI Taxonomy" id="2934178"/>
    <lineage>
        <taxon>Eukaryota</taxon>
        <taxon>Sar</taxon>
        <taxon>Stramenopiles</taxon>
        <taxon>Ochrophyta</taxon>
        <taxon>Bacillariophyta</taxon>
        <taxon>Coscinodiscophyceae</taxon>
        <taxon>Thalassiosirophycidae</taxon>
        <taxon>Stephanodiscales</taxon>
        <taxon>Stephanodiscaceae</taxon>
        <taxon>Stephanodiscus</taxon>
    </lineage>
</organism>
<feature type="compositionally biased region" description="Polar residues" evidence="2">
    <location>
        <begin position="777"/>
        <end position="787"/>
    </location>
</feature>